<dbReference type="SUPFAM" id="SSF56176">
    <property type="entry name" value="FAD-binding/transporter-associated domain-like"/>
    <property type="match status" value="1"/>
</dbReference>
<evidence type="ECO:0000313" key="6">
    <source>
        <dbReference type="EMBL" id="KAF7504898.1"/>
    </source>
</evidence>
<comment type="caution">
    <text evidence="6">The sequence shown here is derived from an EMBL/GenBank/DDBJ whole genome shotgun (WGS) entry which is preliminary data.</text>
</comment>
<evidence type="ECO:0000256" key="3">
    <source>
        <dbReference type="ARBA" id="ARBA00022630"/>
    </source>
</evidence>
<dbReference type="InterPro" id="IPR050416">
    <property type="entry name" value="FAD-linked_Oxidoreductase"/>
</dbReference>
<dbReference type="Gene3D" id="3.40.462.20">
    <property type="match status" value="1"/>
</dbReference>
<reference evidence="6" key="1">
    <citation type="submission" date="2020-02" db="EMBL/GenBank/DDBJ databases">
        <authorList>
            <person name="Palmer J.M."/>
        </authorList>
    </citation>
    <scope>NUCLEOTIDE SEQUENCE</scope>
    <source>
        <strain evidence="6">EPUS1.4</strain>
        <tissue evidence="6">Thallus</tissue>
    </source>
</reference>
<dbReference type="GO" id="GO:0050660">
    <property type="term" value="F:flavin adenine dinucleotide binding"/>
    <property type="evidence" value="ECO:0007669"/>
    <property type="project" value="InterPro"/>
</dbReference>
<comment type="cofactor">
    <cofactor evidence="1">
        <name>FAD</name>
        <dbReference type="ChEBI" id="CHEBI:57692"/>
    </cofactor>
</comment>
<evidence type="ECO:0000256" key="5">
    <source>
        <dbReference type="ARBA" id="ARBA00023002"/>
    </source>
</evidence>
<accession>A0A8H7E1R3</accession>
<organism evidence="6 7">
    <name type="scientific">Endocarpon pusillum</name>
    <dbReference type="NCBI Taxonomy" id="364733"/>
    <lineage>
        <taxon>Eukaryota</taxon>
        <taxon>Fungi</taxon>
        <taxon>Dikarya</taxon>
        <taxon>Ascomycota</taxon>
        <taxon>Pezizomycotina</taxon>
        <taxon>Eurotiomycetes</taxon>
        <taxon>Chaetothyriomycetidae</taxon>
        <taxon>Verrucariales</taxon>
        <taxon>Verrucariaceae</taxon>
        <taxon>Endocarpon</taxon>
    </lineage>
</organism>
<gene>
    <name evidence="6" type="ORF">GJ744_001619</name>
</gene>
<evidence type="ECO:0000256" key="1">
    <source>
        <dbReference type="ARBA" id="ARBA00001974"/>
    </source>
</evidence>
<dbReference type="EMBL" id="JAACFV010000124">
    <property type="protein sequence ID" value="KAF7504898.1"/>
    <property type="molecule type" value="Genomic_DNA"/>
</dbReference>
<sequence length="188" mass="20963">MQMRALGISSDHVLSAQVVLANGQTLTASPSSNRDLFWPSRGGGGSTYGILTEFTLKLTRLPRSAMVAMQWNETDTRYEVAKRFLDWAPRQPKEFTSQINVYKSKVQVLGWYLGGTQQQLQRLVNDSGLLELGHPQSQISGNCNTDNSRIFGIVTNECLPDDKVDSSILKCCPRGFCSIRQLPTTHLR</sequence>
<dbReference type="PANTHER" id="PTHR42973">
    <property type="entry name" value="BINDING OXIDOREDUCTASE, PUTATIVE (AFU_ORTHOLOGUE AFUA_1G17690)-RELATED"/>
    <property type="match status" value="1"/>
</dbReference>
<keyword evidence="4" id="KW-0274">FAD</keyword>
<evidence type="ECO:0000256" key="4">
    <source>
        <dbReference type="ARBA" id="ARBA00022827"/>
    </source>
</evidence>
<dbReference type="InterPro" id="IPR036318">
    <property type="entry name" value="FAD-bd_PCMH-like_sf"/>
</dbReference>
<evidence type="ECO:0000313" key="7">
    <source>
        <dbReference type="Proteomes" id="UP000606974"/>
    </source>
</evidence>
<dbReference type="InterPro" id="IPR016169">
    <property type="entry name" value="FAD-bd_PCMH_sub2"/>
</dbReference>
<comment type="similarity">
    <text evidence="2">Belongs to the oxygen-dependent FAD-linked oxidoreductase family.</text>
</comment>
<keyword evidence="7" id="KW-1185">Reference proteome</keyword>
<dbReference type="Gene3D" id="3.30.465.10">
    <property type="match status" value="1"/>
</dbReference>
<dbReference type="OrthoDB" id="407275at2759"/>
<dbReference type="PANTHER" id="PTHR42973:SF39">
    <property type="entry name" value="FAD-BINDING PCMH-TYPE DOMAIN-CONTAINING PROTEIN"/>
    <property type="match status" value="1"/>
</dbReference>
<keyword evidence="5" id="KW-0560">Oxidoreductase</keyword>
<dbReference type="AlphaFoldDB" id="A0A8H7E1R3"/>
<proteinExistence type="inferred from homology"/>
<dbReference type="Proteomes" id="UP000606974">
    <property type="component" value="Unassembled WGS sequence"/>
</dbReference>
<keyword evidence="3" id="KW-0285">Flavoprotein</keyword>
<evidence type="ECO:0000256" key="2">
    <source>
        <dbReference type="ARBA" id="ARBA00005466"/>
    </source>
</evidence>
<name>A0A8H7E1R3_9EURO</name>
<protein>
    <recommendedName>
        <fullName evidence="8">Berberine/berberine-like domain-containing protein</fullName>
    </recommendedName>
</protein>
<evidence type="ECO:0008006" key="8">
    <source>
        <dbReference type="Google" id="ProtNLM"/>
    </source>
</evidence>
<dbReference type="GO" id="GO:0016491">
    <property type="term" value="F:oxidoreductase activity"/>
    <property type="evidence" value="ECO:0007669"/>
    <property type="project" value="UniProtKB-KW"/>
</dbReference>